<reference evidence="6 7" key="1">
    <citation type="submission" date="2020-08" db="EMBL/GenBank/DDBJ databases">
        <title>Genomic Encyclopedia of Type Strains, Phase IV (KMG-IV): sequencing the most valuable type-strain genomes for metagenomic binning, comparative biology and taxonomic classification.</title>
        <authorList>
            <person name="Goeker M."/>
        </authorList>
    </citation>
    <scope>NUCLEOTIDE SEQUENCE [LARGE SCALE GENOMIC DNA]</scope>
    <source>
        <strain evidence="6 7">DSM 102189</strain>
    </source>
</reference>
<dbReference type="InterPro" id="IPR002781">
    <property type="entry name" value="TM_pro_TauE-like"/>
</dbReference>
<dbReference type="PANTHER" id="PTHR43701">
    <property type="entry name" value="MEMBRANE TRANSPORTER PROTEIN MJ0441-RELATED"/>
    <property type="match status" value="1"/>
</dbReference>
<proteinExistence type="inferred from homology"/>
<feature type="transmembrane region" description="Helical" evidence="5">
    <location>
        <begin position="45"/>
        <end position="62"/>
    </location>
</feature>
<comment type="similarity">
    <text evidence="5">Belongs to the 4-toluene sulfonate uptake permease (TSUP) (TC 2.A.102) family.</text>
</comment>
<protein>
    <recommendedName>
        <fullName evidence="5">Probable membrane transporter protein</fullName>
    </recommendedName>
</protein>
<accession>A0A841L4L6</accession>
<evidence type="ECO:0000256" key="5">
    <source>
        <dbReference type="RuleBase" id="RU363041"/>
    </source>
</evidence>
<gene>
    <name evidence="6" type="ORF">FHS79_001380</name>
</gene>
<feature type="transmembrane region" description="Helical" evidence="5">
    <location>
        <begin position="226"/>
        <end position="243"/>
    </location>
</feature>
<keyword evidence="3 5" id="KW-1133">Transmembrane helix</keyword>
<evidence type="ECO:0000256" key="3">
    <source>
        <dbReference type="ARBA" id="ARBA00022989"/>
    </source>
</evidence>
<evidence type="ECO:0000256" key="2">
    <source>
        <dbReference type="ARBA" id="ARBA00022692"/>
    </source>
</evidence>
<evidence type="ECO:0000256" key="4">
    <source>
        <dbReference type="ARBA" id="ARBA00023136"/>
    </source>
</evidence>
<dbReference type="Proteomes" id="UP000538147">
    <property type="component" value="Unassembled WGS sequence"/>
</dbReference>
<dbReference type="EMBL" id="JACIIV010000008">
    <property type="protein sequence ID" value="MBB6227216.1"/>
    <property type="molecule type" value="Genomic_DNA"/>
</dbReference>
<keyword evidence="2 5" id="KW-0812">Transmembrane</keyword>
<dbReference type="AlphaFoldDB" id="A0A841L4L6"/>
<sequence>MTDPQTLLLALGLLAGALLYSSVGHAGASAYIALMAIAGVAPEEMRPTALVLNVLVATLATTRYARAGLFRWRTLWPFLIGAVPFAFIGGGITLPSTLYRPLVGLVLWFSAARLLWPTPLPSVTAPKDPPVVPGILAGTGIGLLAGLTGTGGGIFLSPILLFTGWSAPKIASGVAAAFILANSIAGLAGNLASVQALPAALPLYAAAVLVGGLAGTRLGIKVSQPVLFRLLAAVLLVAGAKLLSIW</sequence>
<dbReference type="GO" id="GO:0005886">
    <property type="term" value="C:plasma membrane"/>
    <property type="evidence" value="ECO:0007669"/>
    <property type="project" value="UniProtKB-SubCell"/>
</dbReference>
<keyword evidence="5" id="KW-1003">Cell membrane</keyword>
<dbReference type="PANTHER" id="PTHR43701:SF5">
    <property type="entry name" value="MEMBRANE TRANSPORTER PROTEIN-RELATED"/>
    <property type="match status" value="1"/>
</dbReference>
<keyword evidence="7" id="KW-1185">Reference proteome</keyword>
<dbReference type="InterPro" id="IPR051598">
    <property type="entry name" value="TSUP/Inactive_protease-like"/>
</dbReference>
<feature type="transmembrane region" description="Helical" evidence="5">
    <location>
        <begin position="74"/>
        <end position="92"/>
    </location>
</feature>
<feature type="transmembrane region" description="Helical" evidence="5">
    <location>
        <begin position="170"/>
        <end position="189"/>
    </location>
</feature>
<name>A0A841L4L6_9SPHN</name>
<dbReference type="Pfam" id="PF01925">
    <property type="entry name" value="TauE"/>
    <property type="match status" value="1"/>
</dbReference>
<comment type="subcellular location">
    <subcellularLocation>
        <location evidence="5">Cell membrane</location>
        <topology evidence="5">Multi-pass membrane protein</topology>
    </subcellularLocation>
    <subcellularLocation>
        <location evidence="1">Membrane</location>
        <topology evidence="1">Multi-pass membrane protein</topology>
    </subcellularLocation>
</comment>
<organism evidence="6 7">
    <name type="scientific">Polymorphobacter multimanifer</name>
    <dbReference type="NCBI Taxonomy" id="1070431"/>
    <lineage>
        <taxon>Bacteria</taxon>
        <taxon>Pseudomonadati</taxon>
        <taxon>Pseudomonadota</taxon>
        <taxon>Alphaproteobacteria</taxon>
        <taxon>Sphingomonadales</taxon>
        <taxon>Sphingosinicellaceae</taxon>
        <taxon>Polymorphobacter</taxon>
    </lineage>
</organism>
<feature type="transmembrane region" description="Helical" evidence="5">
    <location>
        <begin position="136"/>
        <end position="164"/>
    </location>
</feature>
<dbReference type="RefSeq" id="WP_184197347.1">
    <property type="nucleotide sequence ID" value="NZ_JACIIV010000008.1"/>
</dbReference>
<comment type="caution">
    <text evidence="6">The sequence shown here is derived from an EMBL/GenBank/DDBJ whole genome shotgun (WGS) entry which is preliminary data.</text>
</comment>
<feature type="transmembrane region" description="Helical" evidence="5">
    <location>
        <begin position="201"/>
        <end position="220"/>
    </location>
</feature>
<evidence type="ECO:0000256" key="1">
    <source>
        <dbReference type="ARBA" id="ARBA00004141"/>
    </source>
</evidence>
<evidence type="ECO:0000313" key="6">
    <source>
        <dbReference type="EMBL" id="MBB6227216.1"/>
    </source>
</evidence>
<keyword evidence="4 5" id="KW-0472">Membrane</keyword>
<evidence type="ECO:0000313" key="7">
    <source>
        <dbReference type="Proteomes" id="UP000538147"/>
    </source>
</evidence>